<name>A0A8T0D6Z3_9TREM</name>
<proteinExistence type="inferred from homology"/>
<sequence>MFSSHSSGEGLQNALFQLRFSSKQFNRLSSKSEKESEIQKTRVRKALEEKKVDVAKVYAENAIRKHNESVTFLRMASRLDAVASRVQSATRMNEAMKNIGGVSKELEKAMKSMDLEKIEKIMSKFETQFVDLDVRSATMEGSMGNAVTLSAPEDQVNSLLQQVAAENGLEMSNALNQAEVLTGSLTTDQVKNADEDALSRRWVLLVSFLKVSINFFVALYSHESYD</sequence>
<dbReference type="Pfam" id="PF03357">
    <property type="entry name" value="Snf7"/>
    <property type="match status" value="1"/>
</dbReference>
<keyword evidence="3" id="KW-1185">Reference proteome</keyword>
<protein>
    <recommendedName>
        <fullName evidence="4">Chromatin-modifying protein 1a</fullName>
    </recommendedName>
</protein>
<dbReference type="GO" id="GO:0007034">
    <property type="term" value="P:vacuolar transport"/>
    <property type="evidence" value="ECO:0007669"/>
    <property type="project" value="InterPro"/>
</dbReference>
<dbReference type="OrthoDB" id="10266568at2759"/>
<evidence type="ECO:0008006" key="4">
    <source>
        <dbReference type="Google" id="ProtNLM"/>
    </source>
</evidence>
<organism evidence="2 3">
    <name type="scientific">Paragonimus westermani</name>
    <dbReference type="NCBI Taxonomy" id="34504"/>
    <lineage>
        <taxon>Eukaryota</taxon>
        <taxon>Metazoa</taxon>
        <taxon>Spiralia</taxon>
        <taxon>Lophotrochozoa</taxon>
        <taxon>Platyhelminthes</taxon>
        <taxon>Trematoda</taxon>
        <taxon>Digenea</taxon>
        <taxon>Plagiorchiida</taxon>
        <taxon>Troglotremata</taxon>
        <taxon>Troglotrematidae</taxon>
        <taxon>Paragonimus</taxon>
    </lineage>
</organism>
<comment type="similarity">
    <text evidence="1">Belongs to the SNF7 family.</text>
</comment>
<gene>
    <name evidence="2" type="ORF">P879_11260</name>
</gene>
<dbReference type="InterPro" id="IPR005024">
    <property type="entry name" value="Snf7_fam"/>
</dbReference>
<reference evidence="2 3" key="1">
    <citation type="submission" date="2019-07" db="EMBL/GenBank/DDBJ databases">
        <title>Annotation for the trematode Paragonimus westermani.</title>
        <authorList>
            <person name="Choi Y.-J."/>
        </authorList>
    </citation>
    <scope>NUCLEOTIDE SEQUENCE [LARGE SCALE GENOMIC DNA]</scope>
    <source>
        <strain evidence="2">180907_Pwestermani</strain>
    </source>
</reference>
<dbReference type="Gene3D" id="6.10.140.1230">
    <property type="match status" value="1"/>
</dbReference>
<evidence type="ECO:0000313" key="3">
    <source>
        <dbReference type="Proteomes" id="UP000699462"/>
    </source>
</evidence>
<comment type="caution">
    <text evidence="2">The sequence shown here is derived from an EMBL/GenBank/DDBJ whole genome shotgun (WGS) entry which is preliminary data.</text>
</comment>
<evidence type="ECO:0000256" key="1">
    <source>
        <dbReference type="ARBA" id="ARBA00006190"/>
    </source>
</evidence>
<dbReference type="PANTHER" id="PTHR10476">
    <property type="entry name" value="CHARGED MULTIVESICULAR BODY PROTEIN"/>
    <property type="match status" value="1"/>
</dbReference>
<evidence type="ECO:0000313" key="2">
    <source>
        <dbReference type="EMBL" id="KAF8563176.1"/>
    </source>
</evidence>
<dbReference type="EMBL" id="JTDF01013819">
    <property type="protein sequence ID" value="KAF8563176.1"/>
    <property type="molecule type" value="Genomic_DNA"/>
</dbReference>
<accession>A0A8T0D6Z3</accession>
<dbReference type="AlphaFoldDB" id="A0A8T0D6Z3"/>
<dbReference type="Proteomes" id="UP000699462">
    <property type="component" value="Unassembled WGS sequence"/>
</dbReference>